<sequence>MSFWEYLSSRHQQLLADDRKFNARPARRWSNS</sequence>
<keyword evidence="2" id="KW-1185">Reference proteome</keyword>
<accession>A0ABS4M434</accession>
<evidence type="ECO:0000313" key="1">
    <source>
        <dbReference type="EMBL" id="MBP2054403.1"/>
    </source>
</evidence>
<dbReference type="EMBL" id="JAGGLP010000021">
    <property type="protein sequence ID" value="MBP2054403.1"/>
    <property type="molecule type" value="Genomic_DNA"/>
</dbReference>
<dbReference type="Proteomes" id="UP001519309">
    <property type="component" value="Unassembled WGS sequence"/>
</dbReference>
<reference evidence="1 2" key="1">
    <citation type="submission" date="2021-03" db="EMBL/GenBank/DDBJ databases">
        <title>Genomic Encyclopedia of Type Strains, Phase IV (KMG-IV): sequencing the most valuable type-strain genomes for metagenomic binning, comparative biology and taxonomic classification.</title>
        <authorList>
            <person name="Goeker M."/>
        </authorList>
    </citation>
    <scope>NUCLEOTIDE SEQUENCE [LARGE SCALE GENOMIC DNA]</scope>
    <source>
        <strain evidence="1 2">DSM 40499</strain>
    </source>
</reference>
<name>A0ABS4M434_9ACTN</name>
<protein>
    <submittedName>
        <fullName evidence="1">Uncharacterized protein</fullName>
    </submittedName>
</protein>
<gene>
    <name evidence="1" type="ORF">J2Z21_007408</name>
</gene>
<proteinExistence type="predicted"/>
<organism evidence="1 2">
    <name type="scientific">Streptomyces griseochromogenes</name>
    <dbReference type="NCBI Taxonomy" id="68214"/>
    <lineage>
        <taxon>Bacteria</taxon>
        <taxon>Bacillati</taxon>
        <taxon>Actinomycetota</taxon>
        <taxon>Actinomycetes</taxon>
        <taxon>Kitasatosporales</taxon>
        <taxon>Streptomycetaceae</taxon>
        <taxon>Streptomyces</taxon>
    </lineage>
</organism>
<comment type="caution">
    <text evidence="1">The sequence shown here is derived from an EMBL/GenBank/DDBJ whole genome shotgun (WGS) entry which is preliminary data.</text>
</comment>
<evidence type="ECO:0000313" key="2">
    <source>
        <dbReference type="Proteomes" id="UP001519309"/>
    </source>
</evidence>